<evidence type="ECO:0000313" key="6">
    <source>
        <dbReference type="EMBL" id="QDZ09130.1"/>
    </source>
</evidence>
<dbReference type="InterPro" id="IPR039910">
    <property type="entry name" value="D15-like"/>
</dbReference>
<protein>
    <submittedName>
        <fullName evidence="6">BamA/TamA family outer membrane protein</fullName>
    </submittedName>
</protein>
<evidence type="ECO:0000256" key="4">
    <source>
        <dbReference type="SAM" id="MobiDB-lite"/>
    </source>
</evidence>
<accession>A0A5B8LPR8</accession>
<dbReference type="RefSeq" id="WP_146574347.1">
    <property type="nucleotide sequence ID" value="NZ_CP042306.1"/>
</dbReference>
<evidence type="ECO:0000256" key="3">
    <source>
        <dbReference type="ARBA" id="ARBA00023136"/>
    </source>
</evidence>
<dbReference type="GO" id="GO:0019867">
    <property type="term" value="C:outer membrane"/>
    <property type="evidence" value="ECO:0007669"/>
    <property type="project" value="InterPro"/>
</dbReference>
<keyword evidence="7" id="KW-1185">Reference proteome</keyword>
<sequence>MVLAQTATTPQTAPGSQQGKPVPIPTPTSDPEGDKPIVSDKDFNAALPKLSDDINAPLEPIPQDAPFTPQTADKAPDSTTPPPAPVVEPGTLPPPSEPPTELAQPLPPLDSYNTAPVVDVAVTDDKKGAQVRYDTVVNGLDALKLDGQFRTFSALKKGGGKAANIPMVTARAREDEALAIRLMKSKGYYDASAVSVIENVPNDPTRVRAVINAVPGNLYKLGEIKVDAYPVAPNDLITKNLPLRTGDPIEAERIQGAEANVSLQLGQTGYPFARLGTRDILLDEANFTGDYTLPIDTGPRSSFGDITTTGKLAFGADHIRILRRFKPGQLYDTRGIDDLRKALVATGLFSTVAVEPVDTGKDAPDGTRIVDIAVTQRVGKTRSIAATGGYSTGQGLRAEATYTARNAFPPEGALIFTAVGGTQEQGAGATFRRSNWRQRDRTLSFGLAAGRNNYDAFNAVSLSLIGRVSYDSTPIWQKKFTYQYGFELTGTNEDVYDFGLGKRKRGTYFIAALPLMGQFDRSKNKRTPDMGLLDPTQGYRIKLTLSPETSVRGAARPYLRAMAEASGYYPVMDSLTIAGRVRVGSIQGISRDDLVPSRRYYGGGGGSVRGYGYQRLGPFDPNGDPVGGRSLNEFALEARYRVGNFGIVPFVDAGNSYESSMPKFNDLRFGAGIGGRFYTNFGPVRIDVATPLNRRKGDSRIALYISIGQAF</sequence>
<dbReference type="InterPro" id="IPR000184">
    <property type="entry name" value="Bac_surfAg_D15"/>
</dbReference>
<reference evidence="6 7" key="1">
    <citation type="submission" date="2019-07" db="EMBL/GenBank/DDBJ databases">
        <title>Full genome sequence of Sphingomonas sp. 4R-6-7(HKS19).</title>
        <authorList>
            <person name="Im W.-T."/>
        </authorList>
    </citation>
    <scope>NUCLEOTIDE SEQUENCE [LARGE SCALE GENOMIC DNA]</scope>
    <source>
        <strain evidence="6 7">HKS19</strain>
    </source>
</reference>
<dbReference type="Gene3D" id="3.10.20.310">
    <property type="entry name" value="membrane protein fhac"/>
    <property type="match status" value="2"/>
</dbReference>
<dbReference type="PANTHER" id="PTHR12815:SF42">
    <property type="entry name" value="BACTERIAL SURFACE ANTIGEN (D15) DOMAIN-CONTAINING PROTEIN"/>
    <property type="match status" value="1"/>
</dbReference>
<feature type="region of interest" description="Disordered" evidence="4">
    <location>
        <begin position="1"/>
        <end position="111"/>
    </location>
</feature>
<dbReference type="PANTHER" id="PTHR12815">
    <property type="entry name" value="SORTING AND ASSEMBLY MACHINERY SAMM50 PROTEIN FAMILY MEMBER"/>
    <property type="match status" value="1"/>
</dbReference>
<comment type="subcellular location">
    <subcellularLocation>
        <location evidence="1">Membrane</location>
    </subcellularLocation>
</comment>
<keyword evidence="2" id="KW-0812">Transmembrane</keyword>
<dbReference type="AlphaFoldDB" id="A0A5B8LPR8"/>
<evidence type="ECO:0000256" key="2">
    <source>
        <dbReference type="ARBA" id="ARBA00022452"/>
    </source>
</evidence>
<keyword evidence="2" id="KW-1134">Transmembrane beta strand</keyword>
<evidence type="ECO:0000256" key="1">
    <source>
        <dbReference type="ARBA" id="ARBA00004370"/>
    </source>
</evidence>
<proteinExistence type="predicted"/>
<dbReference type="EMBL" id="CP042306">
    <property type="protein sequence ID" value="QDZ09130.1"/>
    <property type="molecule type" value="Genomic_DNA"/>
</dbReference>
<keyword evidence="3" id="KW-0472">Membrane</keyword>
<dbReference type="KEGG" id="spai:FPZ24_09960"/>
<name>A0A5B8LPR8_9SPHN</name>
<dbReference type="OrthoDB" id="9769707at2"/>
<organism evidence="6 7">
    <name type="scientific">Sphingomonas panacisoli</name>
    <dbReference type="NCBI Taxonomy" id="1813879"/>
    <lineage>
        <taxon>Bacteria</taxon>
        <taxon>Pseudomonadati</taxon>
        <taxon>Pseudomonadota</taxon>
        <taxon>Alphaproteobacteria</taxon>
        <taxon>Sphingomonadales</taxon>
        <taxon>Sphingomonadaceae</taxon>
        <taxon>Sphingomonas</taxon>
    </lineage>
</organism>
<evidence type="ECO:0000313" key="7">
    <source>
        <dbReference type="Proteomes" id="UP000315673"/>
    </source>
</evidence>
<dbReference type="Gene3D" id="2.40.160.50">
    <property type="entry name" value="membrane protein fhac: a member of the omp85/tpsb transporter family"/>
    <property type="match status" value="1"/>
</dbReference>
<feature type="domain" description="Bacterial surface antigen (D15)" evidence="5">
    <location>
        <begin position="415"/>
        <end position="711"/>
    </location>
</feature>
<feature type="compositionally biased region" description="Low complexity" evidence="4">
    <location>
        <begin position="1"/>
        <end position="19"/>
    </location>
</feature>
<feature type="compositionally biased region" description="Pro residues" evidence="4">
    <location>
        <begin position="79"/>
        <end position="98"/>
    </location>
</feature>
<evidence type="ECO:0000259" key="5">
    <source>
        <dbReference type="Pfam" id="PF01103"/>
    </source>
</evidence>
<dbReference type="Pfam" id="PF01103">
    <property type="entry name" value="Omp85"/>
    <property type="match status" value="1"/>
</dbReference>
<feature type="compositionally biased region" description="Basic and acidic residues" evidence="4">
    <location>
        <begin position="32"/>
        <end position="43"/>
    </location>
</feature>
<gene>
    <name evidence="6" type="ORF">FPZ24_09960</name>
</gene>
<dbReference type="Proteomes" id="UP000315673">
    <property type="component" value="Chromosome"/>
</dbReference>